<comment type="subcellular location">
    <subcellularLocation>
        <location evidence="1">Endomembrane system</location>
        <topology evidence="1">Multi-pass membrane protein</topology>
    </subcellularLocation>
    <subcellularLocation>
        <location evidence="2">Membrane</location>
        <topology evidence="2">Multi-pass membrane protein</topology>
    </subcellularLocation>
</comment>
<feature type="transmembrane region" description="Helical" evidence="3">
    <location>
        <begin position="376"/>
        <end position="399"/>
    </location>
</feature>
<name>A0ABN6F8R8_9BACT</name>
<evidence type="ECO:0000256" key="3">
    <source>
        <dbReference type="SAM" id="Phobius"/>
    </source>
</evidence>
<dbReference type="NCBIfam" id="NF006236">
    <property type="entry name" value="PRK08375.1-1"/>
    <property type="match status" value="1"/>
</dbReference>
<feature type="transmembrane region" description="Helical" evidence="3">
    <location>
        <begin position="196"/>
        <end position="219"/>
    </location>
</feature>
<feature type="transmembrane region" description="Helical" evidence="3">
    <location>
        <begin position="339"/>
        <end position="356"/>
    </location>
</feature>
<dbReference type="Proteomes" id="UP001320148">
    <property type="component" value="Chromosome"/>
</dbReference>
<feature type="transmembrane region" description="Helical" evidence="3">
    <location>
        <begin position="29"/>
        <end position="49"/>
    </location>
</feature>
<dbReference type="InterPro" id="IPR050616">
    <property type="entry name" value="CPA3_Na-H_Antiporter_A"/>
</dbReference>
<keyword evidence="3" id="KW-1133">Transmembrane helix</keyword>
<proteinExistence type="predicted"/>
<dbReference type="EMBL" id="AP024488">
    <property type="protein sequence ID" value="BCS98817.1"/>
    <property type="molecule type" value="Genomic_DNA"/>
</dbReference>
<keyword evidence="3" id="KW-0472">Membrane</keyword>
<accession>A0ABN6F8R8</accession>
<keyword evidence="6" id="KW-1185">Reference proteome</keyword>
<feature type="transmembrane region" description="Helical" evidence="3">
    <location>
        <begin position="161"/>
        <end position="184"/>
    </location>
</feature>
<feature type="transmembrane region" description="Helical" evidence="3">
    <location>
        <begin position="6"/>
        <end position="22"/>
    </location>
</feature>
<evidence type="ECO:0000313" key="6">
    <source>
        <dbReference type="Proteomes" id="UP001320148"/>
    </source>
</evidence>
<evidence type="ECO:0000256" key="2">
    <source>
        <dbReference type="RuleBase" id="RU000320"/>
    </source>
</evidence>
<feature type="transmembrane region" description="Helical" evidence="3">
    <location>
        <begin position="109"/>
        <end position="135"/>
    </location>
</feature>
<evidence type="ECO:0000259" key="4">
    <source>
        <dbReference type="Pfam" id="PF00361"/>
    </source>
</evidence>
<feature type="transmembrane region" description="Helical" evidence="3">
    <location>
        <begin position="239"/>
        <end position="262"/>
    </location>
</feature>
<evidence type="ECO:0000256" key="1">
    <source>
        <dbReference type="ARBA" id="ARBA00004127"/>
    </source>
</evidence>
<dbReference type="PANTHER" id="PTHR43373:SF1">
    <property type="entry name" value="NA(+)_H(+) ANTIPORTER SUBUNIT A"/>
    <property type="match status" value="1"/>
</dbReference>
<dbReference type="InterPro" id="IPR001750">
    <property type="entry name" value="ND/Mrp_TM"/>
</dbReference>
<feature type="transmembrane region" description="Helical" evidence="3">
    <location>
        <begin position="455"/>
        <end position="475"/>
    </location>
</feature>
<dbReference type="PANTHER" id="PTHR43373">
    <property type="entry name" value="NA(+)/H(+) ANTIPORTER SUBUNIT"/>
    <property type="match status" value="1"/>
</dbReference>
<feature type="transmembrane region" description="Helical" evidence="3">
    <location>
        <begin position="411"/>
        <end position="435"/>
    </location>
</feature>
<feature type="domain" description="NADH:quinone oxidoreductase/Mrp antiporter transmembrane" evidence="4">
    <location>
        <begin position="125"/>
        <end position="421"/>
    </location>
</feature>
<keyword evidence="2 3" id="KW-0812">Transmembrane</keyword>
<feature type="transmembrane region" description="Helical" evidence="3">
    <location>
        <begin position="274"/>
        <end position="294"/>
    </location>
</feature>
<reference evidence="5 6" key="1">
    <citation type="submission" date="2021-02" db="EMBL/GenBank/DDBJ databases">
        <title>Complete genome of Desulfoluna sp. strain ASN36.</title>
        <authorList>
            <person name="Takahashi A."/>
            <person name="Kojima H."/>
            <person name="Fukui M."/>
        </authorList>
    </citation>
    <scope>NUCLEOTIDE SEQUENCE [LARGE SCALE GENOMIC DNA]</scope>
    <source>
        <strain evidence="5 6">ASN36</strain>
    </source>
</reference>
<feature type="transmembrane region" description="Helical" evidence="3">
    <location>
        <begin position="314"/>
        <end position="332"/>
    </location>
</feature>
<dbReference type="Pfam" id="PF00361">
    <property type="entry name" value="Proton_antipo_M"/>
    <property type="match status" value="1"/>
</dbReference>
<sequence>MLILTAIIPMVAALLVMISGKRPNIREGWSVVGAVLTFASVVNLAPAVLNGETLRYTYAEILPGIALTLKLDGLGLIFAGTSSFLWILAAFYCVGYMRGLDEHAQTRFYVCYAAAVGAAMGAAFAGNLFTLYLFYEIVSIVTYPLVMHHQDEEGYEGGKKYIIYLFFTSKAFLLTGMVLVYLMAGTLEFADGITGGIFPADAGTLLVIVSFLLFLFGFAKSGIMPFHNWLPSAMVAPTPVSALLHAVVVVKVGVFSTARVMLSVYGVNLLSSSGLGIFTAYFVSFTILGASVIALTKTNLKARLAYSTVSQLSYIILGVALLTPTGVTGGLVHITNHAFSKITLFFCAGAIFVVSGKSDIREMGGLGRRMPWTMGAFALASLSMIGVPPVSGFVSKWYLALGTMEIHNWILLTVLLVSSLLNAGYFVPVVIQAFFGKPLPEDEGQTESLEQTPLARFMVVPLTITAIFSVLFGLYPNLFFKIISVLDTGFFTGFMNVTAGL</sequence>
<organism evidence="5 6">
    <name type="scientific">Desulfoluna limicola</name>
    <dbReference type="NCBI Taxonomy" id="2810562"/>
    <lineage>
        <taxon>Bacteria</taxon>
        <taxon>Pseudomonadati</taxon>
        <taxon>Thermodesulfobacteriota</taxon>
        <taxon>Desulfobacteria</taxon>
        <taxon>Desulfobacterales</taxon>
        <taxon>Desulfolunaceae</taxon>
        <taxon>Desulfoluna</taxon>
    </lineage>
</organism>
<dbReference type="PRINTS" id="PR01434">
    <property type="entry name" value="NADHDHGNASE5"/>
</dbReference>
<evidence type="ECO:0000313" key="5">
    <source>
        <dbReference type="EMBL" id="BCS98817.1"/>
    </source>
</evidence>
<gene>
    <name evidence="5" type="ORF">DSLASN_44490</name>
</gene>
<feature type="transmembrane region" description="Helical" evidence="3">
    <location>
        <begin position="76"/>
        <end position="97"/>
    </location>
</feature>
<protein>
    <submittedName>
        <fullName evidence="5">Cation:proton antiporter</fullName>
    </submittedName>
</protein>